<dbReference type="InterPro" id="IPR025322">
    <property type="entry name" value="PADRE_dom"/>
</dbReference>
<dbReference type="GeneID" id="106777009"/>
<dbReference type="Proteomes" id="UP000087766">
    <property type="component" value="Chromosome 11"/>
</dbReference>
<proteinExistence type="predicted"/>
<accession>A0A1S3VP75</accession>
<organism evidence="2 3">
    <name type="scientific">Vigna radiata var. radiata</name>
    <name type="common">Mung bean</name>
    <name type="synonym">Phaseolus aureus</name>
    <dbReference type="NCBI Taxonomy" id="3916"/>
    <lineage>
        <taxon>Eukaryota</taxon>
        <taxon>Viridiplantae</taxon>
        <taxon>Streptophyta</taxon>
        <taxon>Embryophyta</taxon>
        <taxon>Tracheophyta</taxon>
        <taxon>Spermatophyta</taxon>
        <taxon>Magnoliopsida</taxon>
        <taxon>eudicotyledons</taxon>
        <taxon>Gunneridae</taxon>
        <taxon>Pentapetalae</taxon>
        <taxon>rosids</taxon>
        <taxon>fabids</taxon>
        <taxon>Fabales</taxon>
        <taxon>Fabaceae</taxon>
        <taxon>Papilionoideae</taxon>
        <taxon>50 kb inversion clade</taxon>
        <taxon>NPAAA clade</taxon>
        <taxon>indigoferoid/millettioid clade</taxon>
        <taxon>Phaseoleae</taxon>
        <taxon>Vigna</taxon>
    </lineage>
</organism>
<dbReference type="RefSeq" id="XP_014519992.1">
    <property type="nucleotide sequence ID" value="XM_014664506.2"/>
</dbReference>
<dbReference type="AlphaFoldDB" id="A0A1S3VP75"/>
<feature type="region of interest" description="Disordered" evidence="1">
    <location>
        <begin position="123"/>
        <end position="142"/>
    </location>
</feature>
<evidence type="ECO:0000313" key="2">
    <source>
        <dbReference type="Proteomes" id="UP000087766"/>
    </source>
</evidence>
<dbReference type="PANTHER" id="PTHR33052">
    <property type="entry name" value="DUF4228 DOMAIN PROTEIN-RELATED"/>
    <property type="match status" value="1"/>
</dbReference>
<keyword evidence="2" id="KW-1185">Reference proteome</keyword>
<sequence>MGACASSPSTKTTITTAWMNNGGGGAHASESFRRPSSIMVMDLAGRIKELKHPIPAKTVLNDNPHCYLCNSESVHIGTCMPRVPDEEELLPGRIYFLVPLSHSHSPLSLTLLCDLAVKAGSALSNPKNNHTGTNRASVTRRR</sequence>
<gene>
    <name evidence="3" type="primary">LOC106777009</name>
</gene>
<evidence type="ECO:0000256" key="1">
    <source>
        <dbReference type="SAM" id="MobiDB-lite"/>
    </source>
</evidence>
<dbReference type="OrthoDB" id="1919386at2759"/>
<reference evidence="3" key="2">
    <citation type="submission" date="2025-08" db="UniProtKB">
        <authorList>
            <consortium name="RefSeq"/>
        </authorList>
    </citation>
    <scope>IDENTIFICATION</scope>
    <source>
        <tissue evidence="3">Leaf</tissue>
    </source>
</reference>
<protein>
    <submittedName>
        <fullName evidence="3">Uncharacterized protein LOC106777009</fullName>
    </submittedName>
</protein>
<dbReference type="STRING" id="3916.A0A1S3VP75"/>
<dbReference type="KEGG" id="vra:106777009"/>
<evidence type="ECO:0000313" key="3">
    <source>
        <dbReference type="RefSeq" id="XP_014519992.1"/>
    </source>
</evidence>
<reference evidence="2" key="1">
    <citation type="journal article" date="2014" name="Nat. Commun.">
        <title>Genome sequence of mungbean and insights into evolution within Vigna species.</title>
        <authorList>
            <person name="Kang Y.J."/>
            <person name="Kim S.K."/>
            <person name="Kim M.Y."/>
            <person name="Lestari P."/>
            <person name="Kim K.H."/>
            <person name="Ha B.K."/>
            <person name="Jun T.H."/>
            <person name="Hwang W.J."/>
            <person name="Lee T."/>
            <person name="Lee J."/>
            <person name="Shim S."/>
            <person name="Yoon M.Y."/>
            <person name="Jang Y.E."/>
            <person name="Han K.S."/>
            <person name="Taeprayoon P."/>
            <person name="Yoon N."/>
            <person name="Somta P."/>
            <person name="Tanya P."/>
            <person name="Kim K.S."/>
            <person name="Gwag J.G."/>
            <person name="Moon J.K."/>
            <person name="Lee Y.H."/>
            <person name="Park B.S."/>
            <person name="Bombarely A."/>
            <person name="Doyle J.J."/>
            <person name="Jackson S.A."/>
            <person name="Schafleitner R."/>
            <person name="Srinives P."/>
            <person name="Varshney R.K."/>
            <person name="Lee S.H."/>
        </authorList>
    </citation>
    <scope>NUCLEOTIDE SEQUENCE [LARGE SCALE GENOMIC DNA]</scope>
    <source>
        <strain evidence="2">cv. VC1973A</strain>
    </source>
</reference>
<dbReference type="Pfam" id="PF14009">
    <property type="entry name" value="PADRE"/>
    <property type="match status" value="1"/>
</dbReference>
<name>A0A1S3VP75_VIGRR</name>